<sequence length="70" mass="7858">MSAFILEKLCRGCQRCVHACPNQAIQMVAHMAVVDPEKCVECEECMEVCMQGAITFRDDREEKKEALGHG</sequence>
<dbReference type="EMBL" id="CDGJ01000058">
    <property type="protein sequence ID" value="CEJ07571.1"/>
    <property type="molecule type" value="Genomic_DNA"/>
</dbReference>
<reference evidence="7" key="1">
    <citation type="submission" date="2014-11" db="EMBL/GenBank/DDBJ databases">
        <authorList>
            <person name="Hornung B.V."/>
        </authorList>
    </citation>
    <scope>NUCLEOTIDE SEQUENCE</scope>
    <source>
        <strain evidence="7">INE</strain>
    </source>
</reference>
<dbReference type="GO" id="GO:0051539">
    <property type="term" value="F:4 iron, 4 sulfur cluster binding"/>
    <property type="evidence" value="ECO:0007669"/>
    <property type="project" value="UniProtKB-KW"/>
</dbReference>
<keyword evidence="8" id="KW-1185">Reference proteome</keyword>
<feature type="domain" description="4Fe-4S ferredoxin-type" evidence="5">
    <location>
        <begin position="30"/>
        <end position="59"/>
    </location>
</feature>
<dbReference type="Pfam" id="PF12838">
    <property type="entry name" value="Fer4_7"/>
    <property type="match status" value="1"/>
</dbReference>
<feature type="domain" description="4Fe-4S ferredoxin-type" evidence="5">
    <location>
        <begin position="1"/>
        <end position="28"/>
    </location>
</feature>
<organism evidence="6">
    <name type="scientific">Acididesulfobacillus acetoxydans</name>
    <dbReference type="NCBI Taxonomy" id="1561005"/>
    <lineage>
        <taxon>Bacteria</taxon>
        <taxon>Bacillati</taxon>
        <taxon>Bacillota</taxon>
        <taxon>Clostridia</taxon>
        <taxon>Eubacteriales</taxon>
        <taxon>Peptococcaceae</taxon>
        <taxon>Acididesulfobacillus</taxon>
    </lineage>
</organism>
<dbReference type="Proteomes" id="UP000836597">
    <property type="component" value="Chromosome"/>
</dbReference>
<dbReference type="InterPro" id="IPR050572">
    <property type="entry name" value="Fe-S_Ferredoxin"/>
</dbReference>
<keyword evidence="3" id="KW-0408">Iron</keyword>
<dbReference type="SUPFAM" id="SSF54862">
    <property type="entry name" value="4Fe-4S ferredoxins"/>
    <property type="match status" value="1"/>
</dbReference>
<gene>
    <name evidence="7" type="ORF">DEACI_2037</name>
    <name evidence="6" type="ORF">DEACI_2884</name>
</gene>
<dbReference type="RefSeq" id="WP_047827410.1">
    <property type="nucleotide sequence ID" value="NZ_CDGJ01000058.1"/>
</dbReference>
<proteinExistence type="predicted"/>
<evidence type="ECO:0000256" key="2">
    <source>
        <dbReference type="ARBA" id="ARBA00022723"/>
    </source>
</evidence>
<dbReference type="EMBL" id="LR746496">
    <property type="protein sequence ID" value="CAA7602211.1"/>
    <property type="molecule type" value="Genomic_DNA"/>
</dbReference>
<dbReference type="PROSITE" id="PS51379">
    <property type="entry name" value="4FE4S_FER_2"/>
    <property type="match status" value="2"/>
</dbReference>
<evidence type="ECO:0000256" key="3">
    <source>
        <dbReference type="ARBA" id="ARBA00023004"/>
    </source>
</evidence>
<keyword evidence="1" id="KW-0004">4Fe-4S</keyword>
<dbReference type="Proteomes" id="UP001071230">
    <property type="component" value="Unassembled WGS sequence"/>
</dbReference>
<protein>
    <submittedName>
        <fullName evidence="7">4Fe-4S ferredoxin-type iron-sulfur binding domain profile</fullName>
    </submittedName>
    <submittedName>
        <fullName evidence="6">4Fe-4S ferredoxin-type, iron-sulphur binding domain protein</fullName>
    </submittedName>
</protein>
<evidence type="ECO:0000256" key="4">
    <source>
        <dbReference type="ARBA" id="ARBA00023014"/>
    </source>
</evidence>
<evidence type="ECO:0000313" key="6">
    <source>
        <dbReference type="EMBL" id="CAA7602211.1"/>
    </source>
</evidence>
<keyword evidence="4" id="KW-0411">Iron-sulfur</keyword>
<dbReference type="KEGG" id="aacx:DEACI_2884"/>
<dbReference type="PANTHER" id="PTHR43687:SF1">
    <property type="entry name" value="FERREDOXIN III"/>
    <property type="match status" value="1"/>
</dbReference>
<reference evidence="6" key="2">
    <citation type="submission" date="2020-01" db="EMBL/GenBank/DDBJ databases">
        <authorList>
            <person name="Hornung B."/>
        </authorList>
    </citation>
    <scope>NUCLEOTIDE SEQUENCE</scope>
    <source>
        <strain evidence="6">PacBioINE</strain>
    </source>
</reference>
<accession>A0A8S0WZW9</accession>
<evidence type="ECO:0000313" key="8">
    <source>
        <dbReference type="Proteomes" id="UP001071230"/>
    </source>
</evidence>
<dbReference type="InterPro" id="IPR017896">
    <property type="entry name" value="4Fe4S_Fe-S-bd"/>
</dbReference>
<evidence type="ECO:0000256" key="1">
    <source>
        <dbReference type="ARBA" id="ARBA00022485"/>
    </source>
</evidence>
<dbReference type="AlphaFoldDB" id="A0A8S0WZW9"/>
<dbReference type="PANTHER" id="PTHR43687">
    <property type="entry name" value="ADENYLYLSULFATE REDUCTASE, BETA SUBUNIT"/>
    <property type="match status" value="1"/>
</dbReference>
<name>A0A8S0WZW9_9FIRM</name>
<evidence type="ECO:0000259" key="5">
    <source>
        <dbReference type="PROSITE" id="PS51379"/>
    </source>
</evidence>
<dbReference type="GO" id="GO:0046872">
    <property type="term" value="F:metal ion binding"/>
    <property type="evidence" value="ECO:0007669"/>
    <property type="project" value="UniProtKB-KW"/>
</dbReference>
<keyword evidence="2" id="KW-0479">Metal-binding</keyword>
<dbReference type="Gene3D" id="3.30.70.20">
    <property type="match status" value="1"/>
</dbReference>
<evidence type="ECO:0000313" key="7">
    <source>
        <dbReference type="EMBL" id="CEJ07571.1"/>
    </source>
</evidence>